<dbReference type="Gene3D" id="3.60.21.10">
    <property type="match status" value="1"/>
</dbReference>
<evidence type="ECO:0000313" key="3">
    <source>
        <dbReference type="EMBL" id="MFC0526721.1"/>
    </source>
</evidence>
<gene>
    <name evidence="3" type="ORF">ACFFIA_03520</name>
</gene>
<evidence type="ECO:0000256" key="2">
    <source>
        <dbReference type="SAM" id="Phobius"/>
    </source>
</evidence>
<feature type="transmembrane region" description="Helical" evidence="2">
    <location>
        <begin position="64"/>
        <end position="87"/>
    </location>
</feature>
<feature type="compositionally biased region" description="Basic residues" evidence="1">
    <location>
        <begin position="1"/>
        <end position="19"/>
    </location>
</feature>
<dbReference type="SUPFAM" id="SSF56300">
    <property type="entry name" value="Metallo-dependent phosphatases"/>
    <property type="match status" value="1"/>
</dbReference>
<dbReference type="PANTHER" id="PTHR34211:SF3">
    <property type="entry name" value="CALCINEURIN-LIKE METALLO-PHOSPHOESTERASE SUPERFAMILY PROTEIN"/>
    <property type="match status" value="1"/>
</dbReference>
<evidence type="ECO:0000313" key="4">
    <source>
        <dbReference type="Proteomes" id="UP001589867"/>
    </source>
</evidence>
<name>A0ABV6LWC8_9ACTN</name>
<proteinExistence type="predicted"/>
<keyword evidence="4" id="KW-1185">Reference proteome</keyword>
<sequence length="600" mass="65332">MVKCTARRPSGRTGSHHRLPGGSASTLAATRLPAVNDAQPTAPPRPRTLDPLELGFTPRKQVPWLAPLLLLSTGVRTLLAILFGAYLDKRELQNALPGRIYRQPGIDGELWLDYVADLGDGFDATYSVAYLLGQPELDVDGRRLPRGQVLVMGGDQVYPTASGAAYEDRCKGPYQAALPSPPASGPRPTLFAIAGNHDWYDGLTAFLRLFARRKNGEIGGWRTEQNRSYFATELPAGWWLFGIDEQFGAYLDDPQLIYFEEAARQLGPDDRVVLVVPAPTWVKAVDNPEAYDAVDYFIRTVIVPTGARVPVIIAGDLHHYARYANAERQLVTCGGGGAYLYPTHKLPGRISVPPPDTLARRASRSLPYDLAGTYPEPERSRRFSWGILRRLPLRNPGFAVMLGLLHTLLMLPMVGVVHRNGASETRLFSIPLAIMVLVTLAGAVLFAKPPSASGKRHVRQWLLGVAHGLAHVGLAVLGTWAWLQLPLVDWPWPLPVVAAAVVYGPIVGYAASLLVATYLLVAGSLGANLNELFAGQGIEDAKSFLRIHIAADGTMTIYPIAVDRVCRGWRANPEGTPDSPWVVPTDPLTARLAEPPVVIR</sequence>
<dbReference type="InterPro" id="IPR029052">
    <property type="entry name" value="Metallo-depent_PP-like"/>
</dbReference>
<feature type="transmembrane region" description="Helical" evidence="2">
    <location>
        <begin position="495"/>
        <end position="521"/>
    </location>
</feature>
<keyword evidence="2" id="KW-0472">Membrane</keyword>
<keyword evidence="2" id="KW-0812">Transmembrane</keyword>
<dbReference type="Proteomes" id="UP001589867">
    <property type="component" value="Unassembled WGS sequence"/>
</dbReference>
<feature type="region of interest" description="Disordered" evidence="1">
    <location>
        <begin position="1"/>
        <end position="23"/>
    </location>
</feature>
<organism evidence="3 4">
    <name type="scientific">Phytohabitans kaempferiae</name>
    <dbReference type="NCBI Taxonomy" id="1620943"/>
    <lineage>
        <taxon>Bacteria</taxon>
        <taxon>Bacillati</taxon>
        <taxon>Actinomycetota</taxon>
        <taxon>Actinomycetes</taxon>
        <taxon>Micromonosporales</taxon>
        <taxon>Micromonosporaceae</taxon>
    </lineage>
</organism>
<dbReference type="RefSeq" id="WP_377245120.1">
    <property type="nucleotide sequence ID" value="NZ_JBHLUH010000004.1"/>
</dbReference>
<evidence type="ECO:0000256" key="1">
    <source>
        <dbReference type="SAM" id="MobiDB-lite"/>
    </source>
</evidence>
<reference evidence="3 4" key="1">
    <citation type="submission" date="2024-09" db="EMBL/GenBank/DDBJ databases">
        <authorList>
            <person name="Sun Q."/>
            <person name="Mori K."/>
        </authorList>
    </citation>
    <scope>NUCLEOTIDE SEQUENCE [LARGE SCALE GENOMIC DNA]</scope>
    <source>
        <strain evidence="3 4">TBRC 3947</strain>
    </source>
</reference>
<feature type="transmembrane region" description="Helical" evidence="2">
    <location>
        <begin position="398"/>
        <end position="418"/>
    </location>
</feature>
<protein>
    <submittedName>
        <fullName evidence="3">Metallophosphoesterase</fullName>
    </submittedName>
</protein>
<dbReference type="PANTHER" id="PTHR34211">
    <property type="entry name" value="CALCINEURIN-LIKE METALLO-PHOSPHOESTERASE SUPERFAMILY PROTEIN"/>
    <property type="match status" value="1"/>
</dbReference>
<feature type="transmembrane region" description="Helical" evidence="2">
    <location>
        <begin position="461"/>
        <end position="483"/>
    </location>
</feature>
<feature type="transmembrane region" description="Helical" evidence="2">
    <location>
        <begin position="430"/>
        <end position="449"/>
    </location>
</feature>
<comment type="caution">
    <text evidence="3">The sequence shown here is derived from an EMBL/GenBank/DDBJ whole genome shotgun (WGS) entry which is preliminary data.</text>
</comment>
<dbReference type="EMBL" id="JBHLUH010000004">
    <property type="protein sequence ID" value="MFC0526721.1"/>
    <property type="molecule type" value="Genomic_DNA"/>
</dbReference>
<keyword evidence="2" id="KW-1133">Transmembrane helix</keyword>
<accession>A0ABV6LWC8</accession>